<evidence type="ECO:0000259" key="7">
    <source>
        <dbReference type="SMART" id="SM00829"/>
    </source>
</evidence>
<dbReference type="InterPro" id="IPR036291">
    <property type="entry name" value="NAD(P)-bd_dom_sf"/>
</dbReference>
<dbReference type="PANTHER" id="PTHR44154:SF1">
    <property type="entry name" value="QUINONE OXIDOREDUCTASE"/>
    <property type="match status" value="1"/>
</dbReference>
<feature type="domain" description="Enoyl reductase (ER)" evidence="7">
    <location>
        <begin position="10"/>
        <end position="322"/>
    </location>
</feature>
<dbReference type="Gene3D" id="3.40.50.720">
    <property type="entry name" value="NAD(P)-binding Rossmann-like Domain"/>
    <property type="match status" value="1"/>
</dbReference>
<evidence type="ECO:0000256" key="5">
    <source>
        <dbReference type="ARBA" id="ARBA00022884"/>
    </source>
</evidence>
<evidence type="ECO:0000256" key="2">
    <source>
        <dbReference type="ARBA" id="ARBA00011881"/>
    </source>
</evidence>
<dbReference type="Pfam" id="PF08240">
    <property type="entry name" value="ADH_N"/>
    <property type="match status" value="1"/>
</dbReference>
<dbReference type="SMART" id="SM00829">
    <property type="entry name" value="PKS_ER"/>
    <property type="match status" value="1"/>
</dbReference>
<dbReference type="InterPro" id="IPR020843">
    <property type="entry name" value="ER"/>
</dbReference>
<gene>
    <name evidence="8" type="ORF">J2S17_000217</name>
</gene>
<dbReference type="PANTHER" id="PTHR44154">
    <property type="entry name" value="QUINONE OXIDOREDUCTASE"/>
    <property type="match status" value="1"/>
</dbReference>
<keyword evidence="8" id="KW-0560">Oxidoreductase</keyword>
<dbReference type="SUPFAM" id="SSF50129">
    <property type="entry name" value="GroES-like"/>
    <property type="match status" value="1"/>
</dbReference>
<proteinExistence type="predicted"/>
<dbReference type="Pfam" id="PF00107">
    <property type="entry name" value="ADH_zinc_N"/>
    <property type="match status" value="1"/>
</dbReference>
<comment type="subunit">
    <text evidence="2">Homotetramer.</text>
</comment>
<dbReference type="RefSeq" id="WP_307471023.1">
    <property type="nucleotide sequence ID" value="NZ_JAUSUB010000001.1"/>
</dbReference>
<dbReference type="InterPro" id="IPR011032">
    <property type="entry name" value="GroES-like_sf"/>
</dbReference>
<dbReference type="EMBL" id="JAUSUB010000001">
    <property type="protein sequence ID" value="MDQ0268348.1"/>
    <property type="molecule type" value="Genomic_DNA"/>
</dbReference>
<keyword evidence="4" id="KW-0521">NADP</keyword>
<keyword evidence="3" id="KW-0963">Cytoplasm</keyword>
<name>A0ABU0AAR3_9BACI</name>
<dbReference type="EC" id="1.6.5.5" evidence="8"/>
<evidence type="ECO:0000256" key="6">
    <source>
        <dbReference type="ARBA" id="ARBA00022990"/>
    </source>
</evidence>
<evidence type="ECO:0000313" key="8">
    <source>
        <dbReference type="EMBL" id="MDQ0268348.1"/>
    </source>
</evidence>
<dbReference type="SUPFAM" id="SSF51735">
    <property type="entry name" value="NAD(P)-binding Rossmann-fold domains"/>
    <property type="match status" value="1"/>
</dbReference>
<dbReference type="Proteomes" id="UP001238088">
    <property type="component" value="Unassembled WGS sequence"/>
</dbReference>
<evidence type="ECO:0000256" key="1">
    <source>
        <dbReference type="ARBA" id="ARBA00004496"/>
    </source>
</evidence>
<dbReference type="PROSITE" id="PS01162">
    <property type="entry name" value="QOR_ZETA_CRYSTAL"/>
    <property type="match status" value="1"/>
</dbReference>
<dbReference type="InterPro" id="IPR013149">
    <property type="entry name" value="ADH-like_C"/>
</dbReference>
<keyword evidence="6" id="KW-0007">Acetylation</keyword>
<comment type="caution">
    <text evidence="8">The sequence shown here is derived from an EMBL/GenBank/DDBJ whole genome shotgun (WGS) entry which is preliminary data.</text>
</comment>
<comment type="subcellular location">
    <subcellularLocation>
        <location evidence="1">Cytoplasm</location>
    </subcellularLocation>
</comment>
<dbReference type="Gene3D" id="3.90.180.10">
    <property type="entry name" value="Medium-chain alcohol dehydrogenases, catalytic domain"/>
    <property type="match status" value="1"/>
</dbReference>
<organism evidence="8 9">
    <name type="scientific">Cytobacillus purgationiresistens</name>
    <dbReference type="NCBI Taxonomy" id="863449"/>
    <lineage>
        <taxon>Bacteria</taxon>
        <taxon>Bacillati</taxon>
        <taxon>Bacillota</taxon>
        <taxon>Bacilli</taxon>
        <taxon>Bacillales</taxon>
        <taxon>Bacillaceae</taxon>
        <taxon>Cytobacillus</taxon>
    </lineage>
</organism>
<dbReference type="InterPro" id="IPR013154">
    <property type="entry name" value="ADH-like_N"/>
</dbReference>
<evidence type="ECO:0000256" key="4">
    <source>
        <dbReference type="ARBA" id="ARBA00022857"/>
    </source>
</evidence>
<evidence type="ECO:0000313" key="9">
    <source>
        <dbReference type="Proteomes" id="UP001238088"/>
    </source>
</evidence>
<keyword evidence="5" id="KW-0694">RNA-binding</keyword>
<sequence length="329" mass="35480">MKAIMVYEHGTADVLSYIDTDIPQITETQVLIKVMKSSVNYADIKTRMGNKDKGNFPFVPGLDTAGVVVRIGKKVTRLKEGDKVIAFPASGSYAEYAAAEEILTYHLPEHLSFTEAAACPTVSFLSYHLLSQIARMDKGETVLIHSAAGGVGSTAVQLAKILGAGKVIGTVGHESKKEIALKAGADYVISRENDEFHEIVNDLTDGKGVNIILDSLAGTTTSDSLLCLAHYGRLIQFGNSSGFAGTIKTSDLHASCRSVLGFSLGTTRKQRPALLLPTAEKVLNLLVEEKLQIQIGEQFSLKEARKAHQLMESRMSTGKILLDISNDLD</sequence>
<dbReference type="InterPro" id="IPR051603">
    <property type="entry name" value="Zinc-ADH_QOR/CCCR"/>
</dbReference>
<dbReference type="InterPro" id="IPR002364">
    <property type="entry name" value="Quin_OxRdtase/zeta-crystal_CS"/>
</dbReference>
<reference evidence="8 9" key="1">
    <citation type="submission" date="2023-07" db="EMBL/GenBank/DDBJ databases">
        <title>Genomic Encyclopedia of Type Strains, Phase IV (KMG-IV): sequencing the most valuable type-strain genomes for metagenomic binning, comparative biology and taxonomic classification.</title>
        <authorList>
            <person name="Goeker M."/>
        </authorList>
    </citation>
    <scope>NUCLEOTIDE SEQUENCE [LARGE SCALE GENOMIC DNA]</scope>
    <source>
        <strain evidence="8 9">DSM 23494</strain>
    </source>
</reference>
<protein>
    <submittedName>
        <fullName evidence="8">NADPH2:quinone reductase</fullName>
        <ecNumber evidence="8">1.6.5.5</ecNumber>
    </submittedName>
</protein>
<accession>A0ABU0AAR3</accession>
<evidence type="ECO:0000256" key="3">
    <source>
        <dbReference type="ARBA" id="ARBA00022490"/>
    </source>
</evidence>
<keyword evidence="9" id="KW-1185">Reference proteome</keyword>
<dbReference type="GO" id="GO:0003960">
    <property type="term" value="F:quinone reductase (NADPH) activity"/>
    <property type="evidence" value="ECO:0007669"/>
    <property type="project" value="UniProtKB-EC"/>
</dbReference>